<keyword evidence="1" id="KW-0812">Transmembrane</keyword>
<keyword evidence="3" id="KW-1185">Reference proteome</keyword>
<keyword evidence="1" id="KW-0472">Membrane</keyword>
<dbReference type="Pfam" id="PF09604">
    <property type="entry name" value="Potass_KdpF"/>
    <property type="match status" value="1"/>
</dbReference>
<feature type="transmembrane region" description="Helical" evidence="1">
    <location>
        <begin position="6"/>
        <end position="24"/>
    </location>
</feature>
<organism evidence="2 3">
    <name type="scientific">Microvirga brassicacearum</name>
    <dbReference type="NCBI Taxonomy" id="2580413"/>
    <lineage>
        <taxon>Bacteria</taxon>
        <taxon>Pseudomonadati</taxon>
        <taxon>Pseudomonadota</taxon>
        <taxon>Alphaproteobacteria</taxon>
        <taxon>Hyphomicrobiales</taxon>
        <taxon>Methylobacteriaceae</taxon>
        <taxon>Microvirga</taxon>
    </lineage>
</organism>
<dbReference type="GO" id="GO:0005886">
    <property type="term" value="C:plasma membrane"/>
    <property type="evidence" value="ECO:0007669"/>
    <property type="project" value="InterPro"/>
</dbReference>
<dbReference type="GO" id="GO:0008556">
    <property type="term" value="F:P-type potassium transmembrane transporter activity"/>
    <property type="evidence" value="ECO:0007669"/>
    <property type="project" value="InterPro"/>
</dbReference>
<dbReference type="InterPro" id="IPR011726">
    <property type="entry name" value="KdpF"/>
</dbReference>
<accession>A0A5N3PGM1</accession>
<keyword evidence="1" id="KW-1133">Transmembrane helix</keyword>
<dbReference type="Proteomes" id="UP000325684">
    <property type="component" value="Unassembled WGS sequence"/>
</dbReference>
<dbReference type="EMBL" id="VCMV01000003">
    <property type="protein sequence ID" value="KAB0268859.1"/>
    <property type="molecule type" value="Genomic_DNA"/>
</dbReference>
<name>A0A5N3PGM1_9HYPH</name>
<comment type="caution">
    <text evidence="2">The sequence shown here is derived from an EMBL/GenBank/DDBJ whole genome shotgun (WGS) entry which is preliminary data.</text>
</comment>
<sequence>MTLDLLLGGSVALALALYLVLALLRPERF</sequence>
<dbReference type="RefSeq" id="WP_150941916.1">
    <property type="nucleotide sequence ID" value="NZ_VCMV01000003.1"/>
</dbReference>
<gene>
    <name evidence="2" type="primary">kdpF</name>
    <name evidence="2" type="ORF">FEZ63_01710</name>
</gene>
<protein>
    <submittedName>
        <fullName evidence="2">K(+)-transporting ATPase subunit F</fullName>
    </submittedName>
</protein>
<evidence type="ECO:0000313" key="3">
    <source>
        <dbReference type="Proteomes" id="UP000325684"/>
    </source>
</evidence>
<evidence type="ECO:0000313" key="2">
    <source>
        <dbReference type="EMBL" id="KAB0268859.1"/>
    </source>
</evidence>
<reference evidence="2 3" key="1">
    <citation type="journal article" date="2019" name="Microorganisms">
        <title>Genome Insights into the Novel Species Microvirga brassicacearum, a Rapeseed Endophyte with Biotechnological Potential.</title>
        <authorList>
            <person name="Jimenez-Gomez A."/>
            <person name="Saati-Santamaria Z."/>
            <person name="Igual J.M."/>
            <person name="Rivas R."/>
            <person name="Mateos P.F."/>
            <person name="Garcia-Fraile P."/>
        </authorList>
    </citation>
    <scope>NUCLEOTIDE SEQUENCE [LARGE SCALE GENOMIC DNA]</scope>
    <source>
        <strain evidence="2 3">CDVBN77</strain>
    </source>
</reference>
<dbReference type="AlphaFoldDB" id="A0A5N3PGM1"/>
<dbReference type="NCBIfam" id="TIGR02115">
    <property type="entry name" value="potass_kdpF"/>
    <property type="match status" value="1"/>
</dbReference>
<proteinExistence type="predicted"/>
<evidence type="ECO:0000256" key="1">
    <source>
        <dbReference type="SAM" id="Phobius"/>
    </source>
</evidence>